<organism evidence="8 9">
    <name type="scientific">Vibrio harveyi</name>
    <name type="common">Beneckea harveyi</name>
    <dbReference type="NCBI Taxonomy" id="669"/>
    <lineage>
        <taxon>Bacteria</taxon>
        <taxon>Pseudomonadati</taxon>
        <taxon>Pseudomonadota</taxon>
        <taxon>Gammaproteobacteria</taxon>
        <taxon>Vibrionales</taxon>
        <taxon>Vibrionaceae</taxon>
        <taxon>Vibrio</taxon>
    </lineage>
</organism>
<dbReference type="AlphaFoldDB" id="A0A454CQX9"/>
<feature type="transmembrane region" description="Helical" evidence="7">
    <location>
        <begin position="56"/>
        <end position="75"/>
    </location>
</feature>
<comment type="caution">
    <text evidence="8">The sequence shown here is derived from an EMBL/GenBank/DDBJ whole genome shotgun (WGS) entry which is preliminary data.</text>
</comment>
<reference evidence="8 9" key="1">
    <citation type="submission" date="2012-10" db="EMBL/GenBank/DDBJ databases">
        <title>Genome sequence of Vibrio Cholerae HENC-02.</title>
        <authorList>
            <person name="Eppinger M."/>
            <person name="Hasan N.A."/>
            <person name="Sengamalay N."/>
            <person name="Hine E."/>
            <person name="Su Q."/>
            <person name="Daugherty S.C."/>
            <person name="Young S."/>
            <person name="Sadzewicz L."/>
            <person name="Tallon L."/>
            <person name="Cebula T.A."/>
            <person name="Ravel J."/>
            <person name="Colwell R.R."/>
        </authorList>
    </citation>
    <scope>NUCLEOTIDE SEQUENCE [LARGE SCALE GENOMIC DNA]</scope>
    <source>
        <strain evidence="8 9">HENC-02</strain>
    </source>
</reference>
<evidence type="ECO:0000256" key="4">
    <source>
        <dbReference type="ARBA" id="ARBA00022692"/>
    </source>
</evidence>
<dbReference type="PANTHER" id="PTHR33452:SF1">
    <property type="entry name" value="INNER MEMBRANE PROTEIN YPHA-RELATED"/>
    <property type="match status" value="1"/>
</dbReference>
<keyword evidence="6 7" id="KW-0472">Membrane</keyword>
<evidence type="ECO:0000256" key="1">
    <source>
        <dbReference type="ARBA" id="ARBA00004651"/>
    </source>
</evidence>
<accession>A0A454CQX9</accession>
<keyword evidence="4 7" id="KW-0812">Transmembrane</keyword>
<evidence type="ECO:0000256" key="7">
    <source>
        <dbReference type="SAM" id="Phobius"/>
    </source>
</evidence>
<keyword evidence="3" id="KW-1003">Cell membrane</keyword>
<dbReference type="Proteomes" id="UP000008367">
    <property type="component" value="Unassembled WGS sequence"/>
</dbReference>
<feature type="transmembrane region" description="Helical" evidence="7">
    <location>
        <begin position="213"/>
        <end position="235"/>
    </location>
</feature>
<evidence type="ECO:0000313" key="8">
    <source>
        <dbReference type="EMBL" id="EKM28792.1"/>
    </source>
</evidence>
<evidence type="ECO:0000256" key="2">
    <source>
        <dbReference type="ARBA" id="ARBA00006679"/>
    </source>
</evidence>
<sequence length="276" mass="30905">SLQIHKPDEDRMTALTGHEMEKLSMNNKNNTWVGLQITSLASLAAIVFKLNTYNDVWLTTSLLCFGVLTPILVFALRNRNRLSFLMTIAPTIIIIRIGDQNDISLVGWLTALSLIPLLVQFIGIAKEIYKESPNEFALTCIRLFLGLNFLTHGTEKLFAGTQIHNGMRGYFGQVAGFDTVGPWFTDLMIYVGGITEISVALLIGWGLFTRIGVLWAIAYLIAAELFSGHFFTGYTWALPGGGWEFPFFWAMALYPFLFLHNQGALSLDSMLRRVRA</sequence>
<evidence type="ECO:0000313" key="9">
    <source>
        <dbReference type="Proteomes" id="UP000008367"/>
    </source>
</evidence>
<dbReference type="Pfam" id="PF07681">
    <property type="entry name" value="DoxX"/>
    <property type="match status" value="1"/>
</dbReference>
<comment type="subcellular location">
    <subcellularLocation>
        <location evidence="1">Cell membrane</location>
        <topology evidence="1">Multi-pass membrane protein</topology>
    </subcellularLocation>
</comment>
<dbReference type="InterPro" id="IPR032808">
    <property type="entry name" value="DoxX"/>
</dbReference>
<dbReference type="EMBL" id="AJSR01002380">
    <property type="protein sequence ID" value="EKM28792.1"/>
    <property type="molecule type" value="Genomic_DNA"/>
</dbReference>
<comment type="similarity">
    <text evidence="2">Belongs to the DoxX family.</text>
</comment>
<protein>
    <submittedName>
        <fullName evidence="8">DoxX family protein</fullName>
    </submittedName>
</protein>
<feature type="non-terminal residue" evidence="8">
    <location>
        <position position="1"/>
    </location>
</feature>
<feature type="transmembrane region" description="Helical" evidence="7">
    <location>
        <begin position="247"/>
        <end position="267"/>
    </location>
</feature>
<dbReference type="GO" id="GO:0005886">
    <property type="term" value="C:plasma membrane"/>
    <property type="evidence" value="ECO:0007669"/>
    <property type="project" value="UniProtKB-SubCell"/>
</dbReference>
<dbReference type="InterPro" id="IPR051907">
    <property type="entry name" value="DoxX-like_oxidoreductase"/>
</dbReference>
<evidence type="ECO:0000256" key="5">
    <source>
        <dbReference type="ARBA" id="ARBA00022989"/>
    </source>
</evidence>
<feature type="transmembrane region" description="Helical" evidence="7">
    <location>
        <begin position="187"/>
        <end position="208"/>
    </location>
</feature>
<gene>
    <name evidence="8" type="ORF">VCHENC02_5343</name>
</gene>
<evidence type="ECO:0000256" key="6">
    <source>
        <dbReference type="ARBA" id="ARBA00023136"/>
    </source>
</evidence>
<evidence type="ECO:0000256" key="3">
    <source>
        <dbReference type="ARBA" id="ARBA00022475"/>
    </source>
</evidence>
<feature type="transmembrane region" description="Helical" evidence="7">
    <location>
        <begin position="32"/>
        <end position="50"/>
    </location>
</feature>
<dbReference type="PANTHER" id="PTHR33452">
    <property type="entry name" value="OXIDOREDUCTASE CATD-RELATED"/>
    <property type="match status" value="1"/>
</dbReference>
<feature type="transmembrane region" description="Helical" evidence="7">
    <location>
        <begin position="105"/>
        <end position="124"/>
    </location>
</feature>
<name>A0A454CQX9_VIBHA</name>
<keyword evidence="5 7" id="KW-1133">Transmembrane helix</keyword>
<proteinExistence type="inferred from homology"/>
<dbReference type="STRING" id="669.AL538_01580"/>